<dbReference type="EnsemblPlants" id="KRH44220">
    <property type="protein sequence ID" value="KRH44220"/>
    <property type="gene ID" value="GLYMA_08G197200"/>
</dbReference>
<reference evidence="5" key="3">
    <citation type="submission" date="2018-07" db="EMBL/GenBank/DDBJ databases">
        <title>WGS assembly of Glycine max.</title>
        <authorList>
            <person name="Schmutz J."/>
            <person name="Cannon S."/>
            <person name="Schlueter J."/>
            <person name="Ma J."/>
            <person name="Mitros T."/>
            <person name="Nelson W."/>
            <person name="Hyten D."/>
            <person name="Song Q."/>
            <person name="Thelen J."/>
            <person name="Cheng J."/>
            <person name="Xu D."/>
            <person name="Hellsten U."/>
            <person name="May G."/>
            <person name="Yu Y."/>
            <person name="Sakurai T."/>
            <person name="Umezawa T."/>
            <person name="Bhattacharyya M."/>
            <person name="Sandhu D."/>
            <person name="Valliyodan B."/>
            <person name="Lindquist E."/>
            <person name="Peto M."/>
            <person name="Grant D."/>
            <person name="Shu S."/>
            <person name="Goodstein D."/>
            <person name="Barry K."/>
            <person name="Futrell-Griggs M."/>
            <person name="Abernathy B."/>
            <person name="Du J."/>
            <person name="Tian Z."/>
            <person name="Zhu L."/>
            <person name="Gill N."/>
            <person name="Joshi T."/>
            <person name="Libault M."/>
            <person name="Sethuraman A."/>
            <person name="Zhang X."/>
            <person name="Shinozaki K."/>
            <person name="Nguyen H."/>
            <person name="Wing R."/>
            <person name="Cregan P."/>
            <person name="Specht J."/>
            <person name="Grimwood J."/>
            <person name="Rokhsar D."/>
            <person name="Stacey G."/>
            <person name="Shoemaker R."/>
            <person name="Jackson S."/>
        </authorList>
    </citation>
    <scope>NUCLEOTIDE SEQUENCE</scope>
    <source>
        <tissue evidence="5">Callus</tissue>
    </source>
</reference>
<dbReference type="InParanoid" id="A0A0R0IPM0"/>
<organism evidence="5">
    <name type="scientific">Glycine max</name>
    <name type="common">Soybean</name>
    <name type="synonym">Glycine hispida</name>
    <dbReference type="NCBI Taxonomy" id="3847"/>
    <lineage>
        <taxon>Eukaryota</taxon>
        <taxon>Viridiplantae</taxon>
        <taxon>Streptophyta</taxon>
        <taxon>Embryophyta</taxon>
        <taxon>Tracheophyta</taxon>
        <taxon>Spermatophyta</taxon>
        <taxon>Magnoliopsida</taxon>
        <taxon>eudicotyledons</taxon>
        <taxon>Gunneridae</taxon>
        <taxon>Pentapetalae</taxon>
        <taxon>rosids</taxon>
        <taxon>fabids</taxon>
        <taxon>Fabales</taxon>
        <taxon>Fabaceae</taxon>
        <taxon>Papilionoideae</taxon>
        <taxon>50 kb inversion clade</taxon>
        <taxon>NPAAA clade</taxon>
        <taxon>indigoferoid/millettioid clade</taxon>
        <taxon>Phaseoleae</taxon>
        <taxon>Glycine</taxon>
        <taxon>Glycine subgen. Soja</taxon>
    </lineage>
</organism>
<dbReference type="NCBIfam" id="TIGR01891">
    <property type="entry name" value="amidohydrolases"/>
    <property type="match status" value="1"/>
</dbReference>
<dbReference type="Gene3D" id="3.30.70.360">
    <property type="match status" value="1"/>
</dbReference>
<feature type="domain" description="Peptidase M20 dimerisation" evidence="4">
    <location>
        <begin position="44"/>
        <end position="135"/>
    </location>
</feature>
<evidence type="ECO:0000313" key="6">
    <source>
        <dbReference type="EnsemblPlants" id="KRH44220"/>
    </source>
</evidence>
<reference evidence="6" key="2">
    <citation type="submission" date="2018-02" db="UniProtKB">
        <authorList>
            <consortium name="EnsemblPlants"/>
        </authorList>
    </citation>
    <scope>IDENTIFICATION</scope>
    <source>
        <strain evidence="6">Williams 82</strain>
    </source>
</reference>
<reference evidence="5 6" key="1">
    <citation type="journal article" date="2010" name="Nature">
        <title>Genome sequence of the palaeopolyploid soybean.</title>
        <authorList>
            <person name="Schmutz J."/>
            <person name="Cannon S.B."/>
            <person name="Schlueter J."/>
            <person name="Ma J."/>
            <person name="Mitros T."/>
            <person name="Nelson W."/>
            <person name="Hyten D.L."/>
            <person name="Song Q."/>
            <person name="Thelen J.J."/>
            <person name="Cheng J."/>
            <person name="Xu D."/>
            <person name="Hellsten U."/>
            <person name="May G.D."/>
            <person name="Yu Y."/>
            <person name="Sakurai T."/>
            <person name="Umezawa T."/>
            <person name="Bhattacharyya M.K."/>
            <person name="Sandhu D."/>
            <person name="Valliyodan B."/>
            <person name="Lindquist E."/>
            <person name="Peto M."/>
            <person name="Grant D."/>
            <person name="Shu S."/>
            <person name="Goodstein D."/>
            <person name="Barry K."/>
            <person name="Futrell-Griggs M."/>
            <person name="Abernathy B."/>
            <person name="Du J."/>
            <person name="Tian Z."/>
            <person name="Zhu L."/>
            <person name="Gill N."/>
            <person name="Joshi T."/>
            <person name="Libault M."/>
            <person name="Sethuraman A."/>
            <person name="Zhang X.-C."/>
            <person name="Shinozaki K."/>
            <person name="Nguyen H.T."/>
            <person name="Wing R.A."/>
            <person name="Cregan P."/>
            <person name="Specht J."/>
            <person name="Grimwood J."/>
            <person name="Rokhsar D."/>
            <person name="Stacey G."/>
            <person name="Shoemaker R.C."/>
            <person name="Jackson S.A."/>
        </authorList>
    </citation>
    <scope>NUCLEOTIDE SEQUENCE</scope>
    <source>
        <strain evidence="6">cv. Williams 82</strain>
        <tissue evidence="5">Callus</tissue>
    </source>
</reference>
<keyword evidence="2" id="KW-0378">Hydrolase</keyword>
<dbReference type="PaxDb" id="3847-GLYMA08G21065.1"/>
<name>A0A0R0IPM0_SOYBN</name>
<dbReference type="Proteomes" id="UP000008827">
    <property type="component" value="Chromosome 8"/>
</dbReference>
<evidence type="ECO:0000313" key="5">
    <source>
        <dbReference type="EMBL" id="KRH44220.1"/>
    </source>
</evidence>
<dbReference type="InterPro" id="IPR036264">
    <property type="entry name" value="Bact_exopeptidase_dim_dom"/>
</dbReference>
<dbReference type="EMBL" id="CM000841">
    <property type="protein sequence ID" value="KRH44220.1"/>
    <property type="molecule type" value="Genomic_DNA"/>
</dbReference>
<dbReference type="Gramene" id="KRH44220">
    <property type="protein sequence ID" value="KRH44220"/>
    <property type="gene ID" value="GLYMA_08G197200"/>
</dbReference>
<evidence type="ECO:0000256" key="1">
    <source>
        <dbReference type="ARBA" id="ARBA00006153"/>
    </source>
</evidence>
<dbReference type="GO" id="GO:0010179">
    <property type="term" value="F:IAA-Ala conjugate hydrolase activity"/>
    <property type="evidence" value="ECO:0000318"/>
    <property type="project" value="GO_Central"/>
</dbReference>
<dbReference type="InterPro" id="IPR002933">
    <property type="entry name" value="Peptidase_M20"/>
</dbReference>
<dbReference type="PANTHER" id="PTHR11014:SF148">
    <property type="entry name" value="AUXIN CONJUGATE HYDROLASE"/>
    <property type="match status" value="1"/>
</dbReference>
<keyword evidence="7" id="KW-1185">Reference proteome</keyword>
<evidence type="ECO:0000259" key="4">
    <source>
        <dbReference type="Pfam" id="PF07687"/>
    </source>
</evidence>
<proteinExistence type="inferred from homology"/>
<dbReference type="PANTHER" id="PTHR11014">
    <property type="entry name" value="PEPTIDASE M20 FAMILY MEMBER"/>
    <property type="match status" value="1"/>
</dbReference>
<evidence type="ECO:0000256" key="3">
    <source>
        <dbReference type="ARBA" id="ARBA00023211"/>
    </source>
</evidence>
<dbReference type="InterPro" id="IPR011650">
    <property type="entry name" value="Peptidase_M20_dimer"/>
</dbReference>
<evidence type="ECO:0000256" key="2">
    <source>
        <dbReference type="ARBA" id="ARBA00022801"/>
    </source>
</evidence>
<dbReference type="SUPFAM" id="SSF53187">
    <property type="entry name" value="Zn-dependent exopeptidases"/>
    <property type="match status" value="1"/>
</dbReference>
<protein>
    <recommendedName>
        <fullName evidence="4">Peptidase M20 dimerisation domain-containing protein</fullName>
    </recommendedName>
</protein>
<dbReference type="InterPro" id="IPR017439">
    <property type="entry name" value="Amidohydrolase"/>
</dbReference>
<sequence>MILFQPAEEGGARAKKILDAGALDNVIAIFGLHVKPEIPIGSGVFEAIIRGKGGHAALPQLSIDPVMAATNGIISLQNLVSRKAGPLDPQVLTVAKLQGGAAFDVIPDYVIIGGTFRALSREALKHLKQRIEQVIIGQAAVLRCNASVNFLDEEKPLYPPTIKNDDLHKVFVDVAGNLIGIYNVNIDMQTDMAAEDFAFYQEAIPGYYFTLGMKNASSIETVAPLHSPYLVINEDGLPYGAALHASLATDYLTKYKQDVARVVGKYHGQL</sequence>
<dbReference type="SMR" id="A0A0R0IPM0"/>
<evidence type="ECO:0000313" key="7">
    <source>
        <dbReference type="Proteomes" id="UP000008827"/>
    </source>
</evidence>
<gene>
    <name evidence="5" type="ORF">GLYMA_08G197200</name>
</gene>
<dbReference type="Pfam" id="PF07687">
    <property type="entry name" value="M20_dimer"/>
    <property type="match status" value="1"/>
</dbReference>
<dbReference type="AlphaFoldDB" id="A0A0R0IPM0"/>
<keyword evidence="3" id="KW-0464">Manganese</keyword>
<dbReference type="SUPFAM" id="SSF55031">
    <property type="entry name" value="Bacterial exopeptidase dimerisation domain"/>
    <property type="match status" value="1"/>
</dbReference>
<dbReference type="Pfam" id="PF01546">
    <property type="entry name" value="Peptidase_M20"/>
    <property type="match status" value="1"/>
</dbReference>
<dbReference type="STRING" id="3847.A0A0R0IPM0"/>
<dbReference type="Gene3D" id="3.40.630.10">
    <property type="entry name" value="Zn peptidases"/>
    <property type="match status" value="1"/>
</dbReference>
<dbReference type="FunFam" id="3.30.70.360:FF:000001">
    <property type="entry name" value="N-acetyldiaminopimelate deacetylase"/>
    <property type="match status" value="1"/>
</dbReference>
<dbReference type="OMA" id="IPAIMIW"/>
<comment type="similarity">
    <text evidence="1">Belongs to the peptidase M20 family.</text>
</comment>
<dbReference type="GO" id="GO:0009850">
    <property type="term" value="P:auxin metabolic process"/>
    <property type="evidence" value="ECO:0000318"/>
    <property type="project" value="GO_Central"/>
</dbReference>
<accession>A0A0R0IPM0</accession>